<protein>
    <submittedName>
        <fullName evidence="2">Uncharacterized protein</fullName>
    </submittedName>
</protein>
<feature type="transmembrane region" description="Helical" evidence="1">
    <location>
        <begin position="49"/>
        <end position="68"/>
    </location>
</feature>
<feature type="transmembrane region" description="Helical" evidence="1">
    <location>
        <begin position="75"/>
        <end position="96"/>
    </location>
</feature>
<evidence type="ECO:0000256" key="1">
    <source>
        <dbReference type="SAM" id="Phobius"/>
    </source>
</evidence>
<reference evidence="2 3" key="1">
    <citation type="journal article" date="2016" name="Nat. Commun.">
        <title>Thousands of microbial genomes shed light on interconnected biogeochemical processes in an aquifer system.</title>
        <authorList>
            <person name="Anantharaman K."/>
            <person name="Brown C.T."/>
            <person name="Hug L.A."/>
            <person name="Sharon I."/>
            <person name="Castelle C.J."/>
            <person name="Probst A.J."/>
            <person name="Thomas B.C."/>
            <person name="Singh A."/>
            <person name="Wilkins M.J."/>
            <person name="Karaoz U."/>
            <person name="Brodie E.L."/>
            <person name="Williams K.H."/>
            <person name="Hubbard S.S."/>
            <person name="Banfield J.F."/>
        </authorList>
    </citation>
    <scope>NUCLEOTIDE SEQUENCE [LARGE SCALE GENOMIC DNA]</scope>
</reference>
<dbReference type="Proteomes" id="UP000176689">
    <property type="component" value="Unassembled WGS sequence"/>
</dbReference>
<keyword evidence="1" id="KW-1133">Transmembrane helix</keyword>
<dbReference type="AlphaFoldDB" id="A0A1F6EC62"/>
<keyword evidence="1" id="KW-0472">Membrane</keyword>
<accession>A0A1F6EC62</accession>
<evidence type="ECO:0000313" key="3">
    <source>
        <dbReference type="Proteomes" id="UP000176689"/>
    </source>
</evidence>
<organism evidence="2 3">
    <name type="scientific">Candidatus Kaiserbacteria bacterium RIFCSPHIGHO2_12_FULL_53_13</name>
    <dbReference type="NCBI Taxonomy" id="1798502"/>
    <lineage>
        <taxon>Bacteria</taxon>
        <taxon>Candidatus Kaiseribacteriota</taxon>
    </lineage>
</organism>
<comment type="caution">
    <text evidence="2">The sequence shown here is derived from an EMBL/GenBank/DDBJ whole genome shotgun (WGS) entry which is preliminary data.</text>
</comment>
<name>A0A1F6EC62_9BACT</name>
<keyword evidence="1" id="KW-0812">Transmembrane</keyword>
<evidence type="ECO:0000313" key="2">
    <source>
        <dbReference type="EMBL" id="OGG71231.1"/>
    </source>
</evidence>
<sequence>MNSVISILKKPSAWIPIAIPLVFFAYLVIYIAIFGIVREEDEGTAAHLFQIWLALEPFLLGYFAFKWLPRAPKQALIILALQIVAALLPISIVFSLGL</sequence>
<gene>
    <name evidence="2" type="ORF">A3F27_01095</name>
</gene>
<proteinExistence type="predicted"/>
<feature type="transmembrane region" description="Helical" evidence="1">
    <location>
        <begin position="12"/>
        <end position="37"/>
    </location>
</feature>
<dbReference type="EMBL" id="MFLP01000007">
    <property type="protein sequence ID" value="OGG71231.1"/>
    <property type="molecule type" value="Genomic_DNA"/>
</dbReference>